<evidence type="ECO:0000313" key="3">
    <source>
        <dbReference type="Proteomes" id="UP000267251"/>
    </source>
</evidence>
<name>A0A4P9Y232_9FUNG</name>
<accession>A0A4P9Y232</accession>
<dbReference type="Proteomes" id="UP000267251">
    <property type="component" value="Unassembled WGS sequence"/>
</dbReference>
<keyword evidence="3" id="KW-1185">Reference proteome</keyword>
<dbReference type="OrthoDB" id="10420292at2759"/>
<reference evidence="3" key="1">
    <citation type="journal article" date="2018" name="Nat. Microbiol.">
        <title>Leveraging single-cell genomics to expand the fungal tree of life.</title>
        <authorList>
            <person name="Ahrendt S.R."/>
            <person name="Quandt C.A."/>
            <person name="Ciobanu D."/>
            <person name="Clum A."/>
            <person name="Salamov A."/>
            <person name="Andreopoulos B."/>
            <person name="Cheng J.F."/>
            <person name="Woyke T."/>
            <person name="Pelin A."/>
            <person name="Henrissat B."/>
            <person name="Reynolds N.K."/>
            <person name="Benny G.L."/>
            <person name="Smith M.E."/>
            <person name="James T.Y."/>
            <person name="Grigoriev I.V."/>
        </authorList>
    </citation>
    <scope>NUCLEOTIDE SEQUENCE [LARGE SCALE GENOMIC DNA]</scope>
</reference>
<organism evidence="2 3">
    <name type="scientific">Piptocephalis cylindrospora</name>
    <dbReference type="NCBI Taxonomy" id="1907219"/>
    <lineage>
        <taxon>Eukaryota</taxon>
        <taxon>Fungi</taxon>
        <taxon>Fungi incertae sedis</taxon>
        <taxon>Zoopagomycota</taxon>
        <taxon>Zoopagomycotina</taxon>
        <taxon>Zoopagomycetes</taxon>
        <taxon>Zoopagales</taxon>
        <taxon>Piptocephalidaceae</taxon>
        <taxon>Piptocephalis</taxon>
    </lineage>
</organism>
<proteinExistence type="predicted"/>
<gene>
    <name evidence="2" type="ORF">BJ684DRAFT_17366</name>
</gene>
<feature type="region of interest" description="Disordered" evidence="1">
    <location>
        <begin position="70"/>
        <end position="92"/>
    </location>
</feature>
<sequence length="230" mass="24761">MPPGAPQLRPLPTDNFDTPISGAASIRSKWDDWYSRGWVEGKVSNNPFLLTLATVAGPNATPLRPLAPLQTPKSDPRHVMEPLPTPVGPKSRRLAYIPPALRTRSLGQEAEKAPLSPSIPPPSPALIPTRAKTPARAPSPPAVRSVSPTSPANFRPGTTLTSVREVVACLRRYEHLSGLFESQVLPVTPIEPKIHRLGEERVRDGVATLGSPARILLDSGKVLLLHPVSE</sequence>
<feature type="region of interest" description="Disordered" evidence="1">
    <location>
        <begin position="1"/>
        <end position="20"/>
    </location>
</feature>
<feature type="region of interest" description="Disordered" evidence="1">
    <location>
        <begin position="107"/>
        <end position="157"/>
    </location>
</feature>
<feature type="compositionally biased region" description="Low complexity" evidence="1">
    <location>
        <begin position="142"/>
        <end position="152"/>
    </location>
</feature>
<protein>
    <submittedName>
        <fullName evidence="2">Uncharacterized protein</fullName>
    </submittedName>
</protein>
<evidence type="ECO:0000313" key="2">
    <source>
        <dbReference type="EMBL" id="RKP12111.1"/>
    </source>
</evidence>
<dbReference type="EMBL" id="KZ988475">
    <property type="protein sequence ID" value="RKP12111.1"/>
    <property type="molecule type" value="Genomic_DNA"/>
</dbReference>
<evidence type="ECO:0000256" key="1">
    <source>
        <dbReference type="SAM" id="MobiDB-lite"/>
    </source>
</evidence>
<dbReference type="AlphaFoldDB" id="A0A4P9Y232"/>